<dbReference type="SUPFAM" id="SSF53850">
    <property type="entry name" value="Periplasmic binding protein-like II"/>
    <property type="match status" value="1"/>
</dbReference>
<dbReference type="InterPro" id="IPR000847">
    <property type="entry name" value="LysR_HTH_N"/>
</dbReference>
<evidence type="ECO:0000256" key="1">
    <source>
        <dbReference type="ARBA" id="ARBA00009437"/>
    </source>
</evidence>
<reference evidence="6 7" key="1">
    <citation type="submission" date="2016-04" db="EMBL/GenBank/DDBJ databases">
        <title>Genome sequence of Methanobrevibacter cuticularis DSM 11139.</title>
        <authorList>
            <person name="Poehlein A."/>
            <person name="Seedorf H."/>
            <person name="Daniel R."/>
        </authorList>
    </citation>
    <scope>NUCLEOTIDE SEQUENCE [LARGE SCALE GENOMIC DNA]</scope>
    <source>
        <strain evidence="6 7">DSM 11139</strain>
    </source>
</reference>
<dbReference type="GO" id="GO:0000976">
    <property type="term" value="F:transcription cis-regulatory region binding"/>
    <property type="evidence" value="ECO:0007669"/>
    <property type="project" value="TreeGrafter"/>
</dbReference>
<comment type="caution">
    <text evidence="6">The sequence shown here is derived from an EMBL/GenBank/DDBJ whole genome shotgun (WGS) entry which is preliminary data.</text>
</comment>
<organism evidence="6 7">
    <name type="scientific">Methanobrevibacter cuticularis</name>
    <dbReference type="NCBI Taxonomy" id="47311"/>
    <lineage>
        <taxon>Archaea</taxon>
        <taxon>Methanobacteriati</taxon>
        <taxon>Methanobacteriota</taxon>
        <taxon>Methanomada group</taxon>
        <taxon>Methanobacteria</taxon>
        <taxon>Methanobacteriales</taxon>
        <taxon>Methanobacteriaceae</taxon>
        <taxon>Methanobrevibacter</taxon>
    </lineage>
</organism>
<dbReference type="EMBL" id="LWMW01000125">
    <property type="protein sequence ID" value="KZX15237.1"/>
    <property type="molecule type" value="Genomic_DNA"/>
</dbReference>
<accession>A0A166CLH7</accession>
<feature type="domain" description="HTH lysR-type" evidence="5">
    <location>
        <begin position="23"/>
        <end position="70"/>
    </location>
</feature>
<keyword evidence="7" id="KW-1185">Reference proteome</keyword>
<sequence>MKINPQISLEINGKSYSYSIFESLDSLSRTKSQRKTAKELNIAHSVLNRRIKNAEKNLGFRLVNIRGSRSYLSLEAVNLLNRYQKYANSLKKDEKIAIAGGHIVTGLLESISESLPCEIDIYSSSDQSAYKLAKRGFIDILALDDPLIAFVNDLDFTAIAYDHLVLVSNDNFKNDGKNTIKNIEDLKNLKFVSVHGTAQRLAWKTLYENNIPFKIVKEVRSEFDAFKIVKNSNDLYTFLNASYFKGENILKNETQHVISLVNIDNNLNKDDENDDTNNLNQLIEYIINECQELIANQGFKPIKPWKIPK</sequence>
<dbReference type="AlphaFoldDB" id="A0A166CLH7"/>
<proteinExistence type="inferred from homology"/>
<keyword evidence="2" id="KW-0805">Transcription regulation</keyword>
<dbReference type="InterPro" id="IPR036388">
    <property type="entry name" value="WH-like_DNA-bd_sf"/>
</dbReference>
<dbReference type="RefSeq" id="WP_067260171.1">
    <property type="nucleotide sequence ID" value="NZ_LWMW01000125.1"/>
</dbReference>
<dbReference type="PANTHER" id="PTHR30126:SF40">
    <property type="entry name" value="HTH-TYPE TRANSCRIPTIONAL REGULATOR GLTR"/>
    <property type="match status" value="1"/>
</dbReference>
<evidence type="ECO:0000256" key="2">
    <source>
        <dbReference type="ARBA" id="ARBA00023015"/>
    </source>
</evidence>
<dbReference type="SUPFAM" id="SSF46785">
    <property type="entry name" value="Winged helix' DNA-binding domain"/>
    <property type="match status" value="1"/>
</dbReference>
<evidence type="ECO:0000313" key="6">
    <source>
        <dbReference type="EMBL" id="KZX15237.1"/>
    </source>
</evidence>
<protein>
    <submittedName>
        <fullName evidence="6">Bacterial regulatory helix-turn-helix protein, lysR family</fullName>
    </submittedName>
</protein>
<evidence type="ECO:0000313" key="7">
    <source>
        <dbReference type="Proteomes" id="UP000077275"/>
    </source>
</evidence>
<keyword evidence="3" id="KW-0238">DNA-binding</keyword>
<gene>
    <name evidence="6" type="ORF">MBCUT_16160</name>
</gene>
<dbReference type="STRING" id="47311.MBCUT_16160"/>
<dbReference type="InterPro" id="IPR036390">
    <property type="entry name" value="WH_DNA-bd_sf"/>
</dbReference>
<dbReference type="GO" id="GO:0003700">
    <property type="term" value="F:DNA-binding transcription factor activity"/>
    <property type="evidence" value="ECO:0007669"/>
    <property type="project" value="InterPro"/>
</dbReference>
<evidence type="ECO:0000256" key="4">
    <source>
        <dbReference type="ARBA" id="ARBA00023163"/>
    </source>
</evidence>
<dbReference type="Gene3D" id="1.10.10.10">
    <property type="entry name" value="Winged helix-like DNA-binding domain superfamily/Winged helix DNA-binding domain"/>
    <property type="match status" value="1"/>
</dbReference>
<name>A0A166CLH7_9EURY</name>
<dbReference type="Pfam" id="PF00126">
    <property type="entry name" value="HTH_1"/>
    <property type="match status" value="1"/>
</dbReference>
<dbReference type="Proteomes" id="UP000077275">
    <property type="component" value="Unassembled WGS sequence"/>
</dbReference>
<evidence type="ECO:0000259" key="5">
    <source>
        <dbReference type="Pfam" id="PF00126"/>
    </source>
</evidence>
<keyword evidence="4" id="KW-0804">Transcription</keyword>
<dbReference type="OrthoDB" id="62169at2157"/>
<comment type="similarity">
    <text evidence="1">Belongs to the LysR transcriptional regulatory family.</text>
</comment>
<dbReference type="PATRIC" id="fig|47311.3.peg.1760"/>
<evidence type="ECO:0000256" key="3">
    <source>
        <dbReference type="ARBA" id="ARBA00023125"/>
    </source>
</evidence>
<dbReference type="PANTHER" id="PTHR30126">
    <property type="entry name" value="HTH-TYPE TRANSCRIPTIONAL REGULATOR"/>
    <property type="match status" value="1"/>
</dbReference>